<feature type="domain" description="Alpha/beta hydrolase fold-3" evidence="3">
    <location>
        <begin position="110"/>
        <end position="313"/>
    </location>
</feature>
<dbReference type="Proteomes" id="UP000275069">
    <property type="component" value="Chromosome"/>
</dbReference>
<dbReference type="RefSeq" id="WP_120789477.1">
    <property type="nucleotide sequence ID" value="NZ_CP032624.1"/>
</dbReference>
<sequence>MSNTGSPDDAKPVGPWRRHAVFRRLVRVAAALVVGGLVGFTWYHVDVEPGAGIVKSIFEAGPEVTPPTDFATRRAAVKVWPAVSVPAAGAPPGSLVLYTPKDQAGPRPIVLWIHGGGFISSSTETVADFAIMLADAGYTVASLDYTLAPGAKHPVPVRQANAALAFAKKNAAAYGGDAGRLVIGGDSAGAQIASEVAAAQTNPVVASADGVTPAAPDGLAAVVLYCGLYDVTDVAETGFPGLRTYLWAYTGSRDWLRAPNVGSLSTAKNVTSDYPPTFITVGDKDPFDGQGHDLDRALTAHGVPTDTLFWDGSGAGLGHEYQFDYSTPQARTAFSRTLAFLQQRTGTR</sequence>
<dbReference type="PANTHER" id="PTHR48081:SF6">
    <property type="entry name" value="PEPTIDASE S9 PROLYL OLIGOPEPTIDASE CATALYTIC DOMAIN-CONTAINING PROTEIN"/>
    <property type="match status" value="1"/>
</dbReference>
<gene>
    <name evidence="4" type="ORF">D7I44_10630</name>
</gene>
<dbReference type="InterPro" id="IPR029058">
    <property type="entry name" value="AB_hydrolase_fold"/>
</dbReference>
<dbReference type="SUPFAM" id="SSF53474">
    <property type="entry name" value="alpha/beta-Hydrolases"/>
    <property type="match status" value="1"/>
</dbReference>
<evidence type="ECO:0000256" key="2">
    <source>
        <dbReference type="SAM" id="Phobius"/>
    </source>
</evidence>
<organism evidence="4 5">
    <name type="scientific">Gryllotalpicola protaetiae</name>
    <dbReference type="NCBI Taxonomy" id="2419771"/>
    <lineage>
        <taxon>Bacteria</taxon>
        <taxon>Bacillati</taxon>
        <taxon>Actinomycetota</taxon>
        <taxon>Actinomycetes</taxon>
        <taxon>Micrococcales</taxon>
        <taxon>Microbacteriaceae</taxon>
        <taxon>Gryllotalpicola</taxon>
    </lineage>
</organism>
<name>A0A387BIN7_9MICO</name>
<keyword evidence="2" id="KW-0472">Membrane</keyword>
<dbReference type="GO" id="GO:0016787">
    <property type="term" value="F:hydrolase activity"/>
    <property type="evidence" value="ECO:0007669"/>
    <property type="project" value="UniProtKB-KW"/>
</dbReference>
<evidence type="ECO:0000313" key="4">
    <source>
        <dbReference type="EMBL" id="AYG03945.1"/>
    </source>
</evidence>
<dbReference type="Gene3D" id="3.40.50.1820">
    <property type="entry name" value="alpha/beta hydrolase"/>
    <property type="match status" value="1"/>
</dbReference>
<evidence type="ECO:0000259" key="3">
    <source>
        <dbReference type="Pfam" id="PF07859"/>
    </source>
</evidence>
<reference evidence="4 5" key="1">
    <citation type="submission" date="2018-09" db="EMBL/GenBank/DDBJ databases">
        <title>Genome sequencing of strain 2DFW10M-5.</title>
        <authorList>
            <person name="Heo J."/>
            <person name="Kim S.-J."/>
            <person name="Kwon S.-W."/>
        </authorList>
    </citation>
    <scope>NUCLEOTIDE SEQUENCE [LARGE SCALE GENOMIC DNA]</scope>
    <source>
        <strain evidence="4 5">2DFW10M-5</strain>
    </source>
</reference>
<dbReference type="EMBL" id="CP032624">
    <property type="protein sequence ID" value="AYG03945.1"/>
    <property type="molecule type" value="Genomic_DNA"/>
</dbReference>
<protein>
    <submittedName>
        <fullName evidence="4">Alpha/beta hydrolase</fullName>
    </submittedName>
</protein>
<keyword evidence="5" id="KW-1185">Reference proteome</keyword>
<dbReference type="KEGG" id="gry:D7I44_10630"/>
<evidence type="ECO:0000256" key="1">
    <source>
        <dbReference type="ARBA" id="ARBA00022801"/>
    </source>
</evidence>
<keyword evidence="1 4" id="KW-0378">Hydrolase</keyword>
<proteinExistence type="predicted"/>
<evidence type="ECO:0000313" key="5">
    <source>
        <dbReference type="Proteomes" id="UP000275069"/>
    </source>
</evidence>
<dbReference type="PANTHER" id="PTHR48081">
    <property type="entry name" value="AB HYDROLASE SUPERFAMILY PROTEIN C4A8.06C"/>
    <property type="match status" value="1"/>
</dbReference>
<keyword evidence="2" id="KW-0812">Transmembrane</keyword>
<dbReference type="OrthoDB" id="9803828at2"/>
<dbReference type="InterPro" id="IPR050300">
    <property type="entry name" value="GDXG_lipolytic_enzyme"/>
</dbReference>
<keyword evidence="2" id="KW-1133">Transmembrane helix</keyword>
<accession>A0A387BIN7</accession>
<dbReference type="InterPro" id="IPR013094">
    <property type="entry name" value="AB_hydrolase_3"/>
</dbReference>
<dbReference type="Pfam" id="PF07859">
    <property type="entry name" value="Abhydrolase_3"/>
    <property type="match status" value="1"/>
</dbReference>
<feature type="transmembrane region" description="Helical" evidence="2">
    <location>
        <begin position="25"/>
        <end position="45"/>
    </location>
</feature>
<dbReference type="AlphaFoldDB" id="A0A387BIN7"/>